<name>A0A4R1QQS5_9FIRM</name>
<keyword evidence="2" id="KW-1185">Reference proteome</keyword>
<reference evidence="1 2" key="1">
    <citation type="submission" date="2019-03" db="EMBL/GenBank/DDBJ databases">
        <title>Genomic Encyclopedia of Type Strains, Phase IV (KMG-IV): sequencing the most valuable type-strain genomes for metagenomic binning, comparative biology and taxonomic classification.</title>
        <authorList>
            <person name="Goeker M."/>
        </authorList>
    </citation>
    <scope>NUCLEOTIDE SEQUENCE [LARGE SCALE GENOMIC DNA]</scope>
    <source>
        <strain evidence="1 2">DSM 100556</strain>
    </source>
</reference>
<evidence type="ECO:0008006" key="3">
    <source>
        <dbReference type="Google" id="ProtNLM"/>
    </source>
</evidence>
<dbReference type="Proteomes" id="UP000295718">
    <property type="component" value="Unassembled WGS sequence"/>
</dbReference>
<dbReference type="EMBL" id="SLUO01000012">
    <property type="protein sequence ID" value="TCL56186.1"/>
    <property type="molecule type" value="Genomic_DNA"/>
</dbReference>
<protein>
    <recommendedName>
        <fullName evidence="3">Butirosin biosynthesis protein H-like</fullName>
    </recommendedName>
</protein>
<evidence type="ECO:0000313" key="1">
    <source>
        <dbReference type="EMBL" id="TCL56186.1"/>
    </source>
</evidence>
<organism evidence="1 2">
    <name type="scientific">Kineothrix alysoides</name>
    <dbReference type="NCBI Taxonomy" id="1469948"/>
    <lineage>
        <taxon>Bacteria</taxon>
        <taxon>Bacillati</taxon>
        <taxon>Bacillota</taxon>
        <taxon>Clostridia</taxon>
        <taxon>Lachnospirales</taxon>
        <taxon>Lachnospiraceae</taxon>
        <taxon>Kineothrix</taxon>
    </lineage>
</organism>
<dbReference type="AlphaFoldDB" id="A0A4R1QQS5"/>
<dbReference type="RefSeq" id="WP_031389337.1">
    <property type="nucleotide sequence ID" value="NZ_JPNB01000001.1"/>
</dbReference>
<dbReference type="STRING" id="1469948.GCA_000732725_00575"/>
<evidence type="ECO:0000313" key="2">
    <source>
        <dbReference type="Proteomes" id="UP000295718"/>
    </source>
</evidence>
<gene>
    <name evidence="1" type="ORF">EDD76_11213</name>
</gene>
<accession>A0A4R1QQS5</accession>
<sequence>MYSITSHLNCLQFCLYNICKKYYVADYLMFCNSWCFSHDNTKNISQSLSIPLRDYENVYLKEYQGLSTEIISFDSSKMESVIQLVSNKDSVEIDVIIHIDSFECPWHKGYRKLSIPHFIQVKDINYKQKKIICDDPYFNMFQIELPFEYFLSGCKTIRVLRHNPTDSKISSDVILNHIKERTNIKQITEDIVSFAQRLSEVKTTYELFDYRDDVFFCSNVRNLKFIADSRYGLSYLFNNLSMLNDDNKKNLVSLADQMNICGLLYEKINNYYMKLYYRNSGFRVKLQSIQNKFIEIADIENMIYNQLSQLEKKHDSSSNVIQIISKQQ</sequence>
<comment type="caution">
    <text evidence="1">The sequence shown here is derived from an EMBL/GenBank/DDBJ whole genome shotgun (WGS) entry which is preliminary data.</text>
</comment>
<proteinExistence type="predicted"/>
<dbReference type="OrthoDB" id="2630463at2"/>